<evidence type="ECO:0000256" key="1">
    <source>
        <dbReference type="ARBA" id="ARBA00007936"/>
    </source>
</evidence>
<evidence type="ECO:0000313" key="5">
    <source>
        <dbReference type="Proteomes" id="UP000694580"/>
    </source>
</evidence>
<comment type="similarity">
    <text evidence="1">Belongs to the heparin-binding growth factors family.</text>
</comment>
<name>A0AAY4AJY2_9TELE</name>
<dbReference type="Proteomes" id="UP000694580">
    <property type="component" value="Chromosome 2"/>
</dbReference>
<dbReference type="GeneID" id="114784247"/>
<keyword evidence="5" id="KW-1185">Reference proteome</keyword>
<dbReference type="GO" id="GO:0008083">
    <property type="term" value="F:growth factor activity"/>
    <property type="evidence" value="ECO:0007669"/>
    <property type="project" value="InterPro"/>
</dbReference>
<dbReference type="PANTHER" id="PTHR11486">
    <property type="entry name" value="FIBROBLAST GROWTH FACTOR"/>
    <property type="match status" value="1"/>
</dbReference>
<dbReference type="SUPFAM" id="SSF50353">
    <property type="entry name" value="Cytokine"/>
    <property type="match status" value="1"/>
</dbReference>
<sequence>MLCCCYLGSLISLLFLHLSLSFPIPDSNPLLSMSGQVRNRHLYAESPNKGVFLEINPSGIVRGSPIQTDDSELELKSVSPGLTVIRGVTSLLYLCVDSAGQLKGQKQYAEADCAFTELIENGYTRFLSPHHGHHVSLDRKGPVERPNSVFSRFIPQANSRVHDDNPNVPQTREVINTDSDDPFGMVMSSEIDPMFY</sequence>
<dbReference type="Gene3D" id="2.80.10.50">
    <property type="match status" value="1"/>
</dbReference>
<organism evidence="4 5">
    <name type="scientific">Denticeps clupeoides</name>
    <name type="common">denticle herring</name>
    <dbReference type="NCBI Taxonomy" id="299321"/>
    <lineage>
        <taxon>Eukaryota</taxon>
        <taxon>Metazoa</taxon>
        <taxon>Chordata</taxon>
        <taxon>Craniata</taxon>
        <taxon>Vertebrata</taxon>
        <taxon>Euteleostomi</taxon>
        <taxon>Actinopterygii</taxon>
        <taxon>Neopterygii</taxon>
        <taxon>Teleostei</taxon>
        <taxon>Clupei</taxon>
        <taxon>Clupeiformes</taxon>
        <taxon>Denticipitoidei</taxon>
        <taxon>Denticipitidae</taxon>
        <taxon>Denticeps</taxon>
    </lineage>
</organism>
<dbReference type="GeneTree" id="ENSGT00940000167425"/>
<dbReference type="Pfam" id="PF00167">
    <property type="entry name" value="FGF"/>
    <property type="match status" value="1"/>
</dbReference>
<protein>
    <recommendedName>
        <fullName evidence="6">FGF</fullName>
    </recommendedName>
</protein>
<dbReference type="CDD" id="cd23310">
    <property type="entry name" value="beta-trefoil_FGF19-like"/>
    <property type="match status" value="1"/>
</dbReference>
<feature type="region of interest" description="Disordered" evidence="2">
    <location>
        <begin position="159"/>
        <end position="182"/>
    </location>
</feature>
<proteinExistence type="inferred from homology"/>
<reference evidence="4" key="3">
    <citation type="submission" date="2025-09" db="UniProtKB">
        <authorList>
            <consortium name="Ensembl"/>
        </authorList>
    </citation>
    <scope>IDENTIFICATION</scope>
</reference>
<dbReference type="InterPro" id="IPR008996">
    <property type="entry name" value="IL1/FGF"/>
</dbReference>
<dbReference type="SMART" id="SM00442">
    <property type="entry name" value="FGF"/>
    <property type="match status" value="1"/>
</dbReference>
<evidence type="ECO:0000256" key="2">
    <source>
        <dbReference type="SAM" id="MobiDB-lite"/>
    </source>
</evidence>
<dbReference type="AlphaFoldDB" id="A0AAY4AJY2"/>
<dbReference type="Ensembl" id="ENSDCDT00010009656.1">
    <property type="protein sequence ID" value="ENSDCDP00010009182.1"/>
    <property type="gene ID" value="ENSDCDG00010004127.1"/>
</dbReference>
<reference evidence="4 5" key="1">
    <citation type="submission" date="2020-06" db="EMBL/GenBank/DDBJ databases">
        <authorList>
            <consortium name="Wellcome Sanger Institute Data Sharing"/>
        </authorList>
    </citation>
    <scope>NUCLEOTIDE SEQUENCE [LARGE SCALE GENOMIC DNA]</scope>
</reference>
<gene>
    <name evidence="4" type="primary">fgf21</name>
</gene>
<feature type="chain" id="PRO_5044229785" description="FGF" evidence="3">
    <location>
        <begin position="22"/>
        <end position="196"/>
    </location>
</feature>
<dbReference type="RefSeq" id="XP_028825331.1">
    <property type="nucleotide sequence ID" value="XM_028969498.1"/>
</dbReference>
<feature type="signal peptide" evidence="3">
    <location>
        <begin position="1"/>
        <end position="21"/>
    </location>
</feature>
<evidence type="ECO:0008006" key="6">
    <source>
        <dbReference type="Google" id="ProtNLM"/>
    </source>
</evidence>
<keyword evidence="3" id="KW-0732">Signal</keyword>
<evidence type="ECO:0000256" key="3">
    <source>
        <dbReference type="SAM" id="SignalP"/>
    </source>
</evidence>
<reference evidence="4" key="2">
    <citation type="submission" date="2025-08" db="UniProtKB">
        <authorList>
            <consortium name="Ensembl"/>
        </authorList>
    </citation>
    <scope>IDENTIFICATION</scope>
</reference>
<accession>A0AAY4AJY2</accession>
<dbReference type="InterPro" id="IPR002209">
    <property type="entry name" value="Fibroblast_GF_fam"/>
</dbReference>
<evidence type="ECO:0000313" key="4">
    <source>
        <dbReference type="Ensembl" id="ENSDCDP00010009182.1"/>
    </source>
</evidence>
<feature type="compositionally biased region" description="Polar residues" evidence="2">
    <location>
        <begin position="167"/>
        <end position="177"/>
    </location>
</feature>